<dbReference type="Gramene" id="ESR39657">
    <property type="protein sequence ID" value="ESR39657"/>
    <property type="gene ID" value="CICLE_v10024761mg"/>
</dbReference>
<evidence type="ECO:0000256" key="2">
    <source>
        <dbReference type="SAM" id="MobiDB-lite"/>
    </source>
</evidence>
<dbReference type="PANTHER" id="PTHR35118">
    <property type="entry name" value="KINASE FAMILY PROTEIN"/>
    <property type="match status" value="1"/>
</dbReference>
<dbReference type="EMBL" id="KI536925">
    <property type="protein sequence ID" value="ESR39657.1"/>
    <property type="molecule type" value="Genomic_DNA"/>
</dbReference>
<keyword evidence="5" id="KW-1185">Reference proteome</keyword>
<dbReference type="Gene3D" id="3.30.40.140">
    <property type="match status" value="1"/>
</dbReference>
<name>V4SGG1_CITCL</name>
<dbReference type="InterPro" id="IPR013083">
    <property type="entry name" value="Znf_RING/FYVE/PHD"/>
</dbReference>
<dbReference type="InParanoid" id="V4SGG1"/>
<keyword evidence="1" id="KW-0479">Metal-binding</keyword>
<reference evidence="4 5" key="1">
    <citation type="submission" date="2013-10" db="EMBL/GenBank/DDBJ databases">
        <authorList>
            <consortium name="International Citrus Genome Consortium"/>
            <person name="Jenkins J."/>
            <person name="Schmutz J."/>
            <person name="Prochnik S."/>
            <person name="Rokhsar D."/>
            <person name="Gmitter F."/>
            <person name="Ollitrault P."/>
            <person name="Machado M."/>
            <person name="Talon M."/>
            <person name="Wincker P."/>
            <person name="Jaillon O."/>
            <person name="Morgante M."/>
        </authorList>
    </citation>
    <scope>NUCLEOTIDE SEQUENCE</scope>
    <source>
        <strain evidence="5">cv. Clemenules</strain>
    </source>
</reference>
<feature type="region of interest" description="Disordered" evidence="2">
    <location>
        <begin position="1"/>
        <end position="32"/>
    </location>
</feature>
<dbReference type="SUPFAM" id="SSF57850">
    <property type="entry name" value="RING/U-box"/>
    <property type="match status" value="1"/>
</dbReference>
<protein>
    <recommendedName>
        <fullName evidence="3">RING-type domain-containing protein</fullName>
    </recommendedName>
</protein>
<dbReference type="Proteomes" id="UP000030687">
    <property type="component" value="Unassembled WGS sequence"/>
</dbReference>
<dbReference type="AlphaFoldDB" id="V4SGG1"/>
<evidence type="ECO:0000259" key="3">
    <source>
        <dbReference type="PROSITE" id="PS50089"/>
    </source>
</evidence>
<gene>
    <name evidence="4" type="ORF">CICLE_v10024761mg</name>
</gene>
<dbReference type="eggNOG" id="ENOG502QQSV">
    <property type="taxonomic scope" value="Eukaryota"/>
</dbReference>
<evidence type="ECO:0000313" key="4">
    <source>
        <dbReference type="EMBL" id="ESR39657.1"/>
    </source>
</evidence>
<dbReference type="InterPro" id="IPR011009">
    <property type="entry name" value="Kinase-like_dom_sf"/>
</dbReference>
<dbReference type="PANTHER" id="PTHR35118:SF2">
    <property type="entry name" value="PROTEIN KINASE DOMAIN-CONTAINING PROTEIN"/>
    <property type="match status" value="1"/>
</dbReference>
<dbReference type="SUPFAM" id="SSF56112">
    <property type="entry name" value="Protein kinase-like (PK-like)"/>
    <property type="match status" value="1"/>
</dbReference>
<dbReference type="PROSITE" id="PS50089">
    <property type="entry name" value="ZF_RING_2"/>
    <property type="match status" value="1"/>
</dbReference>
<dbReference type="Gene3D" id="3.30.40.10">
    <property type="entry name" value="Zinc/RING finger domain, C3HC4 (zinc finger)"/>
    <property type="match status" value="1"/>
</dbReference>
<dbReference type="OMA" id="FYSIIQW"/>
<dbReference type="KEGG" id="cic:CICLE_v10024761mg"/>
<evidence type="ECO:0000313" key="5">
    <source>
        <dbReference type="Proteomes" id="UP000030687"/>
    </source>
</evidence>
<dbReference type="InterPro" id="IPR040909">
    <property type="entry name" value="CHFR_Znf-CRD"/>
</dbReference>
<dbReference type="Pfam" id="PF13639">
    <property type="entry name" value="zf-RING_2"/>
    <property type="match status" value="1"/>
</dbReference>
<feature type="domain" description="RING-type" evidence="3">
    <location>
        <begin position="859"/>
        <end position="904"/>
    </location>
</feature>
<sequence length="1105" mass="124152">MMQKFNNQHDIGSQQHDLNSSPGKNLNGSLRKSGSDFLQNNIDASPARSLDGSFRKSNSVISAHSISGISASSQIIPTSRRMYKMLKDFRRKLVDLELFTQSLEDWVLEKSLADPASGKQSFRSPFLMDELCRLDLALEGVLFQQLCRMPCSSYASYDLKEDEFLAVEDFLHAIVNGLWRTFWRKSGPLPFFLSCPRHPGSKFYSVEKAISRGRIDELCALFYGIHVLISRSLSKYCTIGNDSIFVLVFDSKFGGVVKLGGDLGKLEFNSANPYQSVVEWLKCHAEINVSSVDQIWNKLGNASWGDLGTLQVILATFYSIVQWNGPPRKSIASLASDHSLRLQKRRLEYRLIDNGNAPVPFQQASHEQGEIVEVEQSDNPYSRKQASRLKLKQGEILVLEDQRQGQKSFQIQESLALGNHFIYIAVSVDNPTELLTVYVGAHPSRLEPSWEDMSLWYQVQRQTKVLNTLRQEGVSSKYLPEIIASGRILHSGSCKKQTPGGCCDHPLCGTPILVTSPVGEPLSLVLAHDGPLSSEEATRCCRDCLLALRTAALMNVQHGDICPENIICIVNMQGARSKLSYMPISWGRAVLEDRDSPSINLQFSSSHALQHGKLCPSSDAESLVYLLYFVCGGTMEQVDSIESALQWRERNWAKRSIQQQLGEVSALLKAFADYVDSLCGTPYPVDYEIWLKRLHRAVDGSTNRGKMIEEVAITLRLEDVAESSGTSGVGECSASKPSREIWAKLEPSDSRFADVDISSNEVVICSEITSSSSDKHEWCKITRNSDLHSAKMQNKSSNAILVDDTMVQNEEVVDIKCGTEIIPGPDREVYLNFRFKVVPVQESSNQQLEISIDIEHAKCCICLNIWHDVVTVAPCLHNFCNGCFSEWLRRSQEKRSTVLCPHCRAVVQFVGRNHYLHNIEQSILQAHSSLRRSDEEVALLDSYAYIKSNLVIRNGKKHRRKRAHSPIDEESDSIELPCPQCGTEINGFRCNQNTVHLQCQGCGGMMPSRNDSVPQHCLGCDRAFCGAYWHAQMVARSDSQPMCSHETFKPISERTISRIPFLAHEMNRHEQDVTERCIRQMGRSLQDVISDWVEKLNNREIVQVN</sequence>
<dbReference type="CDD" id="cd16503">
    <property type="entry name" value="RING-HC_CHFR"/>
    <property type="match status" value="1"/>
</dbReference>
<evidence type="ECO:0000256" key="1">
    <source>
        <dbReference type="PROSITE-ProRule" id="PRU00175"/>
    </source>
</evidence>
<dbReference type="GO" id="GO:0008270">
    <property type="term" value="F:zinc ion binding"/>
    <property type="evidence" value="ECO:0007669"/>
    <property type="project" value="UniProtKB-KW"/>
</dbReference>
<proteinExistence type="predicted"/>
<organism evidence="4 5">
    <name type="scientific">Citrus clementina</name>
    <name type="common">Clementine</name>
    <name type="synonym">Citrus deliciosa x Citrus sinensis</name>
    <dbReference type="NCBI Taxonomy" id="85681"/>
    <lineage>
        <taxon>Eukaryota</taxon>
        <taxon>Viridiplantae</taxon>
        <taxon>Streptophyta</taxon>
        <taxon>Embryophyta</taxon>
        <taxon>Tracheophyta</taxon>
        <taxon>Spermatophyta</taxon>
        <taxon>Magnoliopsida</taxon>
        <taxon>eudicotyledons</taxon>
        <taxon>Gunneridae</taxon>
        <taxon>Pentapetalae</taxon>
        <taxon>rosids</taxon>
        <taxon>malvids</taxon>
        <taxon>Sapindales</taxon>
        <taxon>Rutaceae</taxon>
        <taxon>Aurantioideae</taxon>
        <taxon>Citrus</taxon>
    </lineage>
</organism>
<dbReference type="InterPro" id="IPR001841">
    <property type="entry name" value="Znf_RING"/>
</dbReference>
<dbReference type="STRING" id="85681.V4SGG1"/>
<accession>V4SGG1</accession>
<dbReference type="SMART" id="SM00184">
    <property type="entry name" value="RING"/>
    <property type="match status" value="1"/>
</dbReference>
<dbReference type="Gene3D" id="1.10.510.10">
    <property type="entry name" value="Transferase(Phosphotransferase) domain 1"/>
    <property type="match status" value="1"/>
</dbReference>
<keyword evidence="1" id="KW-0863">Zinc-finger</keyword>
<keyword evidence="1" id="KW-0862">Zinc</keyword>
<dbReference type="Pfam" id="PF17979">
    <property type="entry name" value="zf-CRD"/>
    <property type="match status" value="1"/>
</dbReference>